<dbReference type="EMBL" id="CP058627">
    <property type="protein sequence ID" value="QLG89028.1"/>
    <property type="molecule type" value="Genomic_DNA"/>
</dbReference>
<accession>A0A7H9BL84</accession>
<feature type="region of interest" description="Disordered" evidence="1">
    <location>
        <begin position="134"/>
        <end position="165"/>
    </location>
</feature>
<dbReference type="RefSeq" id="WP_179355530.1">
    <property type="nucleotide sequence ID" value="NZ_CP058627.1"/>
</dbReference>
<feature type="compositionally biased region" description="Low complexity" evidence="1">
    <location>
        <begin position="138"/>
        <end position="151"/>
    </location>
</feature>
<dbReference type="AlphaFoldDB" id="A0A7H9BL84"/>
<dbReference type="Proteomes" id="UP000509597">
    <property type="component" value="Chromosome"/>
</dbReference>
<gene>
    <name evidence="2" type="ORF">HQ393_12700</name>
</gene>
<feature type="compositionally biased region" description="Polar residues" evidence="1">
    <location>
        <begin position="152"/>
        <end position="165"/>
    </location>
</feature>
<evidence type="ECO:0000313" key="2">
    <source>
        <dbReference type="EMBL" id="QLG89028.1"/>
    </source>
</evidence>
<proteinExistence type="predicted"/>
<dbReference type="KEGG" id="chiz:HQ393_12700"/>
<protein>
    <submittedName>
        <fullName evidence="2">Uncharacterized protein</fullName>
    </submittedName>
</protein>
<keyword evidence="3" id="KW-1185">Reference proteome</keyword>
<evidence type="ECO:0000256" key="1">
    <source>
        <dbReference type="SAM" id="MobiDB-lite"/>
    </source>
</evidence>
<evidence type="ECO:0000313" key="3">
    <source>
        <dbReference type="Proteomes" id="UP000509597"/>
    </source>
</evidence>
<sequence>MAKAYREGKTWSFRLRVKGQDIYRTGFSTEAAANQAQAEIRQASAQSAQPSGSGPFCTSLGRAFMQYAKERLPSLKGADKDANRINRYLRPLGLPTIQLEKLDAAAGSTIYWKVSFVGKTERVIPNSLKTHRAKLEEQSSASQRQRAALASMNMSDVTSHHIQQC</sequence>
<reference evidence="2 3" key="1">
    <citation type="submission" date="2020-07" db="EMBL/GenBank/DDBJ databases">
        <title>Complete genome sequence of Chitinibacter sp. 2T18.</title>
        <authorList>
            <person name="Bae J.-W."/>
            <person name="Choi J.-W."/>
        </authorList>
    </citation>
    <scope>NUCLEOTIDE SEQUENCE [LARGE SCALE GENOMIC DNA]</scope>
    <source>
        <strain evidence="2 3">2T18</strain>
    </source>
</reference>
<name>A0A7H9BL84_9NEIS</name>
<organism evidence="2 3">
    <name type="scientific">Chitinibacter bivalviorum</name>
    <dbReference type="NCBI Taxonomy" id="2739434"/>
    <lineage>
        <taxon>Bacteria</taxon>
        <taxon>Pseudomonadati</taxon>
        <taxon>Pseudomonadota</taxon>
        <taxon>Betaproteobacteria</taxon>
        <taxon>Neisseriales</taxon>
        <taxon>Chitinibacteraceae</taxon>
        <taxon>Chitinibacter</taxon>
    </lineage>
</organism>